<reference evidence="1 2" key="1">
    <citation type="journal article" date="2012" name="J. Bacteriol.">
        <title>Complete Genome Sequence of the Beer Spoilage Organism Pediococcus claussenii ATCC BAA-344T.</title>
        <authorList>
            <person name="Pittet V."/>
            <person name="Abegunde T."/>
            <person name="Marfleet T."/>
            <person name="Haakensen M."/>
            <person name="Morrow K."/>
            <person name="Jayaprakash T."/>
            <person name="Schroeder K."/>
            <person name="Trost B."/>
            <person name="Byrns S."/>
            <person name="Bergsveinson J."/>
            <person name="Kusalik A."/>
            <person name="Ziola B."/>
        </authorList>
    </citation>
    <scope>NUCLEOTIDE SEQUENCE [LARGE SCALE GENOMIC DNA]</scope>
    <source>
        <strain evidence="1 2">ATCC BAA-344</strain>
    </source>
</reference>
<dbReference type="STRING" id="701521.PECL_295"/>
<dbReference type="HOGENOM" id="CLU_3101907_0_0_9"/>
<organism evidence="1 2">
    <name type="scientific">Pediococcus claussenii (strain ATCC BAA-344 / DSM 14800 / JCM 18046 / KCTC 3811 / LMG 21948 / P06)</name>
    <dbReference type="NCBI Taxonomy" id="701521"/>
    <lineage>
        <taxon>Bacteria</taxon>
        <taxon>Bacillati</taxon>
        <taxon>Bacillota</taxon>
        <taxon>Bacilli</taxon>
        <taxon>Lactobacillales</taxon>
        <taxon>Lactobacillaceae</taxon>
        <taxon>Pediococcus</taxon>
    </lineage>
</organism>
<evidence type="ECO:0000313" key="2">
    <source>
        <dbReference type="Proteomes" id="UP000005444"/>
    </source>
</evidence>
<evidence type="ECO:0000313" key="1">
    <source>
        <dbReference type="EMBL" id="AEV94607.1"/>
    </source>
</evidence>
<keyword evidence="2" id="KW-1185">Reference proteome</keyword>
<dbReference type="AlphaFoldDB" id="G8PAP8"/>
<sequence>MGKNDFSLFIGTLTKANLDHFQGFNSLFEVFNSIKDEYLGRIVSIFPTLDE</sequence>
<gene>
    <name evidence="1" type="ordered locus">PECL_295</name>
</gene>
<dbReference type="EMBL" id="CP003137">
    <property type="protein sequence ID" value="AEV94607.1"/>
    <property type="molecule type" value="Genomic_DNA"/>
</dbReference>
<proteinExistence type="predicted"/>
<dbReference type="Proteomes" id="UP000005444">
    <property type="component" value="Chromosome"/>
</dbReference>
<accession>G8PAP8</accession>
<dbReference type="KEGG" id="pce:PECL_295"/>
<name>G8PAP8_PEDCP</name>
<protein>
    <submittedName>
        <fullName evidence="1">Uncharacterized protein</fullName>
    </submittedName>
</protein>
<dbReference type="PATRIC" id="fig|701521.8.peg.275"/>